<keyword evidence="1" id="KW-0802">TPR repeat</keyword>
<organism evidence="3 4">
    <name type="scientific">Planomicrobium okeanokoites</name>
    <name type="common">Planococcus okeanokoites</name>
    <name type="synonym">Flavobacterium okeanokoites</name>
    <dbReference type="NCBI Taxonomy" id="244"/>
    <lineage>
        <taxon>Bacteria</taxon>
        <taxon>Bacillati</taxon>
        <taxon>Bacillota</taxon>
        <taxon>Bacilli</taxon>
        <taxon>Bacillales</taxon>
        <taxon>Caryophanaceae</taxon>
        <taxon>Planomicrobium</taxon>
    </lineage>
</organism>
<name>A0ABV7KNC3_PLAOK</name>
<feature type="domain" description="HTH cro/C1-type" evidence="2">
    <location>
        <begin position="7"/>
        <end position="60"/>
    </location>
</feature>
<gene>
    <name evidence="3" type="ORF">ACFOEJ_07660</name>
</gene>
<dbReference type="PROSITE" id="PS50943">
    <property type="entry name" value="HTH_CROC1"/>
    <property type="match status" value="1"/>
</dbReference>
<comment type="caution">
    <text evidence="3">The sequence shown here is derived from an EMBL/GenBank/DDBJ whole genome shotgun (WGS) entry which is preliminary data.</text>
</comment>
<dbReference type="CDD" id="cd00093">
    <property type="entry name" value="HTH_XRE"/>
    <property type="match status" value="1"/>
</dbReference>
<reference evidence="4" key="1">
    <citation type="journal article" date="2019" name="Int. J. Syst. Evol. Microbiol.">
        <title>The Global Catalogue of Microorganisms (GCM) 10K type strain sequencing project: providing services to taxonomists for standard genome sequencing and annotation.</title>
        <authorList>
            <consortium name="The Broad Institute Genomics Platform"/>
            <consortium name="The Broad Institute Genome Sequencing Center for Infectious Disease"/>
            <person name="Wu L."/>
            <person name="Ma J."/>
        </authorList>
    </citation>
    <scope>NUCLEOTIDE SEQUENCE [LARGE SCALE GENOMIC DNA]</scope>
    <source>
        <strain evidence="4">CCM 320</strain>
    </source>
</reference>
<accession>A0ABV7KNC3</accession>
<dbReference type="InterPro" id="IPR019734">
    <property type="entry name" value="TPR_rpt"/>
</dbReference>
<dbReference type="SUPFAM" id="SSF47413">
    <property type="entry name" value="lambda repressor-like DNA-binding domains"/>
    <property type="match status" value="1"/>
</dbReference>
<dbReference type="SMART" id="SM00028">
    <property type="entry name" value="TPR"/>
    <property type="match status" value="5"/>
</dbReference>
<dbReference type="Pfam" id="PF13181">
    <property type="entry name" value="TPR_8"/>
    <property type="match status" value="1"/>
</dbReference>
<dbReference type="PROSITE" id="PS50005">
    <property type="entry name" value="TPR"/>
    <property type="match status" value="1"/>
</dbReference>
<feature type="repeat" description="TPR" evidence="1">
    <location>
        <begin position="265"/>
        <end position="298"/>
    </location>
</feature>
<sequence length="431" mass="50822">MDTGMRLKYHRMKRKMSLEDLASGILLPKELKKIESGLKEPGLKELEALCKKLSISLAPKDNPVGKVLVKNFKSLLLHPQNKAKIMEQYADIHNHPLLHNDEEIELEYNIQQIRFFIITGDLDSAEEMMKDIERFKEFMNQEQFYLYHKYLGNYHYILDEYELALKTYLMAEKISPSTLPTSELGDLYYSIGISASQCWEINLANKYSTMALKIYQQEFVPKRIVECHLNIAINERRIGNYRTAKEHFKYAFTIGNKIDNDFLKFNTEYNYGYYYYQLQNFQAAITHLENALKFVPEEYTSDLILDYCVLIKCYIELEDFDSAKKILNKGQNVIEERNISVDSPSNNQFKEVYVEFMCLKYFVNNEFDNFVECLENKLVPILKNHNKHFEIGFYYGHLGNTYIRMGEFEKSAYSLVKAKKAYKELMAIKEE</sequence>
<dbReference type="InterPro" id="IPR010982">
    <property type="entry name" value="Lambda_DNA-bd_dom_sf"/>
</dbReference>
<dbReference type="SUPFAM" id="SSF48452">
    <property type="entry name" value="TPR-like"/>
    <property type="match status" value="1"/>
</dbReference>
<dbReference type="Pfam" id="PF01381">
    <property type="entry name" value="HTH_3"/>
    <property type="match status" value="1"/>
</dbReference>
<dbReference type="Proteomes" id="UP001595625">
    <property type="component" value="Unassembled WGS sequence"/>
</dbReference>
<dbReference type="Gene3D" id="1.25.40.10">
    <property type="entry name" value="Tetratricopeptide repeat domain"/>
    <property type="match status" value="2"/>
</dbReference>
<dbReference type="InterPro" id="IPR001387">
    <property type="entry name" value="Cro/C1-type_HTH"/>
</dbReference>
<dbReference type="EMBL" id="JBHRUJ010000014">
    <property type="protein sequence ID" value="MFC3210940.1"/>
    <property type="molecule type" value="Genomic_DNA"/>
</dbReference>
<evidence type="ECO:0000256" key="1">
    <source>
        <dbReference type="PROSITE-ProRule" id="PRU00339"/>
    </source>
</evidence>
<evidence type="ECO:0000313" key="3">
    <source>
        <dbReference type="EMBL" id="MFC3210940.1"/>
    </source>
</evidence>
<evidence type="ECO:0000259" key="2">
    <source>
        <dbReference type="PROSITE" id="PS50943"/>
    </source>
</evidence>
<evidence type="ECO:0000313" key="4">
    <source>
        <dbReference type="Proteomes" id="UP001595625"/>
    </source>
</evidence>
<proteinExistence type="predicted"/>
<keyword evidence="4" id="KW-1185">Reference proteome</keyword>
<dbReference type="InterPro" id="IPR011990">
    <property type="entry name" value="TPR-like_helical_dom_sf"/>
</dbReference>
<dbReference type="SMART" id="SM00530">
    <property type="entry name" value="HTH_XRE"/>
    <property type="match status" value="1"/>
</dbReference>
<protein>
    <submittedName>
        <fullName evidence="3">Helix-turn-helix domain-containing protein</fullName>
    </submittedName>
</protein>
<dbReference type="RefSeq" id="WP_117313794.1">
    <property type="nucleotide sequence ID" value="NZ_CANMQG010000001.1"/>
</dbReference>